<accession>A0ABN9U2Z6</accession>
<name>A0ABN9U2Z6_9DINO</name>
<evidence type="ECO:0000256" key="1">
    <source>
        <dbReference type="SAM" id="MobiDB-lite"/>
    </source>
</evidence>
<protein>
    <submittedName>
        <fullName evidence="2">Uncharacterized protein</fullName>
    </submittedName>
</protein>
<evidence type="ECO:0000313" key="2">
    <source>
        <dbReference type="EMBL" id="CAK0853202.1"/>
    </source>
</evidence>
<gene>
    <name evidence="2" type="ORF">PCOR1329_LOCUS44763</name>
</gene>
<sequence length="588" mass="61610">MKWNNLQALFASEARPQWIVSGAPTLNKYLTKSTRILSSILTYFSTDCTPPKSLLALHSNLDPVYGLLQFDQVVDVSQWHFSETLATRFANDRNETRCKVDCEGGRLLLELLLAVAGNRFSRGGFVLGGVHIPAVRVGATSRNLSTKGLRAAGAKLCATFGKAGVRVHMLRDVAQECHQARPCRELAHAAVTGFAPRMPWAPHVVDGGLFATLLSGQFFGFCCTNKERRSRMRSTSRSSRTGPSIRTPSTRFRPHAALHHRGGAARAVHAGGAAEPARGLAGGGRPPQRRPCVAVAAALTLGLGRQRAALPRQRPGAAGRPAGAPHPSQAGRAIAAAAPGQAPTSGQVCARPGARRQCRAAATIAAARAGGPSLGGSGGSPQKFKWEAESSIDSVPLHSLRHPPFERKAHSPERFRTLSNKSLDAAAEAESPGFVHELLPREGTPLRLGLMKATLAAISAPPSPAAPAAPAALGDRPWRLLPSVGTWYAPLRPAGRQGGAEAAQPGKALACAAAAPAAAAGLAARGADQWFQRPSVGTWLLHRKAAAVAIADDSAGFKPAAPAEKLTGPRGGSLREAILKAPPSKRMT</sequence>
<dbReference type="EMBL" id="CAUYUJ010015381">
    <property type="protein sequence ID" value="CAK0853202.1"/>
    <property type="molecule type" value="Genomic_DNA"/>
</dbReference>
<comment type="caution">
    <text evidence="2">The sequence shown here is derived from an EMBL/GenBank/DDBJ whole genome shotgun (WGS) entry which is preliminary data.</text>
</comment>
<feature type="compositionally biased region" description="Low complexity" evidence="1">
    <location>
        <begin position="306"/>
        <end position="347"/>
    </location>
</feature>
<organism evidence="2 3">
    <name type="scientific">Prorocentrum cordatum</name>
    <dbReference type="NCBI Taxonomy" id="2364126"/>
    <lineage>
        <taxon>Eukaryota</taxon>
        <taxon>Sar</taxon>
        <taxon>Alveolata</taxon>
        <taxon>Dinophyceae</taxon>
        <taxon>Prorocentrales</taxon>
        <taxon>Prorocentraceae</taxon>
        <taxon>Prorocentrum</taxon>
    </lineage>
</organism>
<evidence type="ECO:0000313" key="3">
    <source>
        <dbReference type="Proteomes" id="UP001189429"/>
    </source>
</evidence>
<feature type="region of interest" description="Disordered" evidence="1">
    <location>
        <begin position="306"/>
        <end position="349"/>
    </location>
</feature>
<feature type="compositionally biased region" description="Low complexity" evidence="1">
    <location>
        <begin position="235"/>
        <end position="251"/>
    </location>
</feature>
<keyword evidence="3" id="KW-1185">Reference proteome</keyword>
<proteinExistence type="predicted"/>
<reference evidence="2" key="1">
    <citation type="submission" date="2023-10" db="EMBL/GenBank/DDBJ databases">
        <authorList>
            <person name="Chen Y."/>
            <person name="Shah S."/>
            <person name="Dougan E. K."/>
            <person name="Thang M."/>
            <person name="Chan C."/>
        </authorList>
    </citation>
    <scope>NUCLEOTIDE SEQUENCE [LARGE SCALE GENOMIC DNA]</scope>
</reference>
<dbReference type="Proteomes" id="UP001189429">
    <property type="component" value="Unassembled WGS sequence"/>
</dbReference>
<feature type="region of interest" description="Disordered" evidence="1">
    <location>
        <begin position="229"/>
        <end position="253"/>
    </location>
</feature>